<keyword evidence="4" id="KW-1185">Reference proteome</keyword>
<dbReference type="InterPro" id="IPR050248">
    <property type="entry name" value="Polysacc_deacetylase_ArnD"/>
</dbReference>
<dbReference type="STRING" id="498292.SAMN05660845_1332"/>
<evidence type="ECO:0000256" key="1">
    <source>
        <dbReference type="SAM" id="Phobius"/>
    </source>
</evidence>
<proteinExistence type="predicted"/>
<keyword evidence="1" id="KW-1133">Transmembrane helix</keyword>
<dbReference type="AlphaFoldDB" id="A0A1I0XL63"/>
<evidence type="ECO:0000259" key="2">
    <source>
        <dbReference type="PROSITE" id="PS51677"/>
    </source>
</evidence>
<gene>
    <name evidence="3" type="ORF">SAMN05660845_1332</name>
</gene>
<dbReference type="RefSeq" id="WP_091475273.1">
    <property type="nucleotide sequence ID" value="NZ_FOJT01000003.1"/>
</dbReference>
<feature type="domain" description="NodB homology" evidence="2">
    <location>
        <begin position="68"/>
        <end position="245"/>
    </location>
</feature>
<dbReference type="Gene3D" id="3.20.20.370">
    <property type="entry name" value="Glycoside hydrolase/deacetylase"/>
    <property type="match status" value="1"/>
</dbReference>
<dbReference type="PANTHER" id="PTHR10587:SF125">
    <property type="entry name" value="POLYSACCHARIDE DEACETYLASE YHEN-RELATED"/>
    <property type="match status" value="1"/>
</dbReference>
<keyword evidence="1" id="KW-0472">Membrane</keyword>
<feature type="transmembrane region" description="Helical" evidence="1">
    <location>
        <begin position="7"/>
        <end position="25"/>
    </location>
</feature>
<protein>
    <submittedName>
        <fullName evidence="3">Peptidoglycan/xylan/chitin deacetylase, PgdA/CDA1 family</fullName>
    </submittedName>
</protein>
<dbReference type="Pfam" id="PF01522">
    <property type="entry name" value="Polysacc_deac_1"/>
    <property type="match status" value="1"/>
</dbReference>
<evidence type="ECO:0000313" key="3">
    <source>
        <dbReference type="EMBL" id="SFB01775.1"/>
    </source>
</evidence>
<dbReference type="PROSITE" id="PS51677">
    <property type="entry name" value="NODB"/>
    <property type="match status" value="1"/>
</dbReference>
<organism evidence="3 4">
    <name type="scientific">Flavobacterium swingsii</name>
    <dbReference type="NCBI Taxonomy" id="498292"/>
    <lineage>
        <taxon>Bacteria</taxon>
        <taxon>Pseudomonadati</taxon>
        <taxon>Bacteroidota</taxon>
        <taxon>Flavobacteriia</taxon>
        <taxon>Flavobacteriales</taxon>
        <taxon>Flavobacteriaceae</taxon>
        <taxon>Flavobacterium</taxon>
    </lineage>
</organism>
<sequence>MLNYRNTNIVFFVLLALLLLLSFFVKVNWWLFLLLFVARFIVIITGSTQIPLNFFLKAYCNNPLEKEKKVALTFDDGPHEMTLLVLDVLKKYNAKATFFCIGKNVEKHPEILKKVISEGHIVGNHSYDHSRLFDFYRKDRLVEEIAKTDALIEKISGKKTNLFRPPFGVTNPSIKRALEVTKHHVIGWNIRSLDGIIKNEKLVFNRIKKLISPGGIVLLHDTSLQSVNALEQLLQFIEENKYKVVSLEELLDIKAYED</sequence>
<dbReference type="GO" id="GO:0005975">
    <property type="term" value="P:carbohydrate metabolic process"/>
    <property type="evidence" value="ECO:0007669"/>
    <property type="project" value="InterPro"/>
</dbReference>
<dbReference type="OrthoDB" id="9812065at2"/>
<dbReference type="CDD" id="cd10917">
    <property type="entry name" value="CE4_NodB_like_6s_7s"/>
    <property type="match status" value="1"/>
</dbReference>
<dbReference type="InterPro" id="IPR002509">
    <property type="entry name" value="NODB_dom"/>
</dbReference>
<dbReference type="Proteomes" id="UP000199604">
    <property type="component" value="Unassembled WGS sequence"/>
</dbReference>
<dbReference type="SUPFAM" id="SSF88713">
    <property type="entry name" value="Glycoside hydrolase/deacetylase"/>
    <property type="match status" value="1"/>
</dbReference>
<dbReference type="GO" id="GO:0016810">
    <property type="term" value="F:hydrolase activity, acting on carbon-nitrogen (but not peptide) bonds"/>
    <property type="evidence" value="ECO:0007669"/>
    <property type="project" value="InterPro"/>
</dbReference>
<dbReference type="InterPro" id="IPR011330">
    <property type="entry name" value="Glyco_hydro/deAcase_b/a-brl"/>
</dbReference>
<keyword evidence="1" id="KW-0812">Transmembrane</keyword>
<dbReference type="EMBL" id="FOJT01000003">
    <property type="protein sequence ID" value="SFB01775.1"/>
    <property type="molecule type" value="Genomic_DNA"/>
</dbReference>
<reference evidence="4" key="1">
    <citation type="submission" date="2016-10" db="EMBL/GenBank/DDBJ databases">
        <authorList>
            <person name="Varghese N."/>
            <person name="Submissions S."/>
        </authorList>
    </citation>
    <scope>NUCLEOTIDE SEQUENCE [LARGE SCALE GENOMIC DNA]</scope>
    <source>
        <strain evidence="4">DSM 21789</strain>
    </source>
</reference>
<accession>A0A1I0XL63</accession>
<dbReference type="PANTHER" id="PTHR10587">
    <property type="entry name" value="GLYCOSYL TRANSFERASE-RELATED"/>
    <property type="match status" value="1"/>
</dbReference>
<name>A0A1I0XL63_9FLAO</name>
<evidence type="ECO:0000313" key="4">
    <source>
        <dbReference type="Proteomes" id="UP000199604"/>
    </source>
</evidence>